<evidence type="ECO:0000256" key="6">
    <source>
        <dbReference type="ARBA" id="ARBA00023163"/>
    </source>
</evidence>
<dbReference type="PROSITE" id="PS50157">
    <property type="entry name" value="ZINC_FINGER_C2H2_2"/>
    <property type="match status" value="2"/>
</dbReference>
<dbReference type="GO" id="GO:0005654">
    <property type="term" value="C:nucleoplasm"/>
    <property type="evidence" value="ECO:0007669"/>
    <property type="project" value="TreeGrafter"/>
</dbReference>
<feature type="region of interest" description="Disordered" evidence="9">
    <location>
        <begin position="255"/>
        <end position="302"/>
    </location>
</feature>
<dbReference type="SUPFAM" id="SSF57667">
    <property type="entry name" value="beta-beta-alpha zinc fingers"/>
    <property type="match status" value="2"/>
</dbReference>
<gene>
    <name evidence="11" type="ORF">AAL_06358</name>
</gene>
<feature type="compositionally biased region" description="Basic and acidic residues" evidence="9">
    <location>
        <begin position="274"/>
        <end position="283"/>
    </location>
</feature>
<dbReference type="Gene3D" id="3.30.160.60">
    <property type="entry name" value="Classic Zinc Finger"/>
    <property type="match status" value="3"/>
</dbReference>
<evidence type="ECO:0000256" key="1">
    <source>
        <dbReference type="ARBA" id="ARBA00004123"/>
    </source>
</evidence>
<evidence type="ECO:0000256" key="4">
    <source>
        <dbReference type="ARBA" id="ARBA00022833"/>
    </source>
</evidence>
<feature type="region of interest" description="Disordered" evidence="9">
    <location>
        <begin position="161"/>
        <end position="187"/>
    </location>
</feature>
<dbReference type="Proteomes" id="UP000078544">
    <property type="component" value="Unassembled WGS sequence"/>
</dbReference>
<dbReference type="GO" id="GO:0000978">
    <property type="term" value="F:RNA polymerase II cis-regulatory region sequence-specific DNA binding"/>
    <property type="evidence" value="ECO:0007669"/>
    <property type="project" value="TreeGrafter"/>
</dbReference>
<feature type="compositionally biased region" description="Low complexity" evidence="9">
    <location>
        <begin position="465"/>
        <end position="480"/>
    </location>
</feature>
<dbReference type="SMART" id="SM00355">
    <property type="entry name" value="ZnF_C2H2"/>
    <property type="match status" value="2"/>
</dbReference>
<comment type="subcellular location">
    <subcellularLocation>
        <location evidence="1">Nucleus</location>
    </subcellularLocation>
</comment>
<proteinExistence type="predicted"/>
<evidence type="ECO:0000256" key="5">
    <source>
        <dbReference type="ARBA" id="ARBA00023015"/>
    </source>
</evidence>
<feature type="compositionally biased region" description="Basic and acidic residues" evidence="9">
    <location>
        <begin position="446"/>
        <end position="458"/>
    </location>
</feature>
<dbReference type="GO" id="GO:0008270">
    <property type="term" value="F:zinc ion binding"/>
    <property type="evidence" value="ECO:0007669"/>
    <property type="project" value="UniProtKB-KW"/>
</dbReference>
<keyword evidence="3" id="KW-0677">Repeat</keyword>
<accession>A0A167Z4B8</accession>
<organism evidence="11 12">
    <name type="scientific">Moelleriella libera RCEF 2490</name>
    <dbReference type="NCBI Taxonomy" id="1081109"/>
    <lineage>
        <taxon>Eukaryota</taxon>
        <taxon>Fungi</taxon>
        <taxon>Dikarya</taxon>
        <taxon>Ascomycota</taxon>
        <taxon>Pezizomycotina</taxon>
        <taxon>Sordariomycetes</taxon>
        <taxon>Hypocreomycetidae</taxon>
        <taxon>Hypocreales</taxon>
        <taxon>Clavicipitaceae</taxon>
        <taxon>Moelleriella</taxon>
    </lineage>
</organism>
<dbReference type="FunFam" id="3.30.160.60:FF:000504">
    <property type="entry name" value="C2H2 transcription factor swi5"/>
    <property type="match status" value="1"/>
</dbReference>
<comment type="caution">
    <text evidence="11">The sequence shown here is derived from an EMBL/GenBank/DDBJ whole genome shotgun (WGS) entry which is preliminary data.</text>
</comment>
<feature type="compositionally biased region" description="Polar residues" evidence="9">
    <location>
        <begin position="1"/>
        <end position="26"/>
    </location>
</feature>
<keyword evidence="6" id="KW-0804">Transcription</keyword>
<evidence type="ECO:0000313" key="11">
    <source>
        <dbReference type="EMBL" id="KZZ92148.1"/>
    </source>
</evidence>
<dbReference type="PANTHER" id="PTHR24399:SF70">
    <property type="entry name" value="C2H2-TYPE DOMAIN-CONTAINING PROTEIN"/>
    <property type="match status" value="1"/>
</dbReference>
<keyword evidence="2" id="KW-0479">Metal-binding</keyword>
<feature type="region of interest" description="Disordered" evidence="9">
    <location>
        <begin position="439"/>
        <end position="489"/>
    </location>
</feature>
<keyword evidence="12" id="KW-1185">Reference proteome</keyword>
<evidence type="ECO:0000256" key="2">
    <source>
        <dbReference type="ARBA" id="ARBA00022723"/>
    </source>
</evidence>
<evidence type="ECO:0000256" key="8">
    <source>
        <dbReference type="PROSITE-ProRule" id="PRU00042"/>
    </source>
</evidence>
<dbReference type="PANTHER" id="PTHR24399">
    <property type="entry name" value="ZINC FINGER AND BTB DOMAIN-CONTAINING"/>
    <property type="match status" value="1"/>
</dbReference>
<evidence type="ECO:0000256" key="3">
    <source>
        <dbReference type="ARBA" id="ARBA00022737"/>
    </source>
</evidence>
<dbReference type="OrthoDB" id="3437960at2759"/>
<dbReference type="Pfam" id="PF00096">
    <property type="entry name" value="zf-C2H2"/>
    <property type="match status" value="2"/>
</dbReference>
<sequence length="680" mass="75871">MASSENEQFLLSPHGTPQNQRFSSSPYDGIPVPFPYSGQWNMMMQRNQESFANNMTDSKNFGLYSHENASPSPTFFNYAEYSTGHVYLPDEATSRRNSRRISDGIMDRVSRFENMNIEDIQRPTTPPSQNANNYCPPTPMETPHDRVAKQDSRLSRFAGDYDESMEETVRPSRKIRAGQSSQTSFAEMRRHAEERAAVPSPPKTNRIPNVETFRDVNMHESQFVGMNTLRGRCVKMEDQNDALAWNLDAAQRASRHKSPGIPRAENCTGNAFDARPDTQHLTRSDSVCSSAKSSSHHRRTESVASIASAASIADINIEETRTETGVTLEEISQFILTPETTDGKWTCLFDDCGKKFGRKENIKSHVQTHLNDRQYQCPSCLKCFVRQHDLKRHAKIHTGVKPYPCDCGNSFARHDALTRHRQRGMCVGAFDGVVRKPVKRGRPRKNRPDMETRMEKSARTRQKNMSISSISSMSGCSESSVPNSPDDDLNMVDDGVAFDMGLYRMQDAPSMSTAPMSTAPMPTLTPRDINAHVTPSPSIDSLNSCISPKAIMEHLPPCPASPVKSVGSRHDTPPELSQSSSPAQAQFFDPGLSAQSSENEMTVTASDTGMMDPSALDGTLSMGMDDQDDMLLHFSQDDSFDRVQFSRDPNNLLMPKFDDGFDDAVNMFTTDDDHLFFTGS</sequence>
<feature type="domain" description="C2H2-type" evidence="10">
    <location>
        <begin position="375"/>
        <end position="402"/>
    </location>
</feature>
<evidence type="ECO:0000256" key="7">
    <source>
        <dbReference type="ARBA" id="ARBA00023242"/>
    </source>
</evidence>
<keyword evidence="8" id="KW-0863">Zinc-finger</keyword>
<evidence type="ECO:0000259" key="10">
    <source>
        <dbReference type="PROSITE" id="PS50157"/>
    </source>
</evidence>
<dbReference type="InterPro" id="IPR036236">
    <property type="entry name" value="Znf_C2H2_sf"/>
</dbReference>
<feature type="region of interest" description="Disordered" evidence="9">
    <location>
        <begin position="1"/>
        <end position="28"/>
    </location>
</feature>
<keyword evidence="7" id="KW-0539">Nucleus</keyword>
<feature type="region of interest" description="Disordered" evidence="9">
    <location>
        <begin position="120"/>
        <end position="145"/>
    </location>
</feature>
<keyword evidence="5" id="KW-0805">Transcription regulation</keyword>
<evidence type="ECO:0000313" key="12">
    <source>
        <dbReference type="Proteomes" id="UP000078544"/>
    </source>
</evidence>
<dbReference type="GO" id="GO:0001227">
    <property type="term" value="F:DNA-binding transcription repressor activity, RNA polymerase II-specific"/>
    <property type="evidence" value="ECO:0007669"/>
    <property type="project" value="TreeGrafter"/>
</dbReference>
<keyword evidence="4" id="KW-0862">Zinc</keyword>
<feature type="compositionally biased region" description="Low complexity" evidence="9">
    <location>
        <begin position="284"/>
        <end position="293"/>
    </location>
</feature>
<dbReference type="EMBL" id="AZGY01000016">
    <property type="protein sequence ID" value="KZZ92148.1"/>
    <property type="molecule type" value="Genomic_DNA"/>
</dbReference>
<name>A0A167Z4B8_9HYPO</name>
<dbReference type="AlphaFoldDB" id="A0A167Z4B8"/>
<dbReference type="PROSITE" id="PS00028">
    <property type="entry name" value="ZINC_FINGER_C2H2_1"/>
    <property type="match status" value="2"/>
</dbReference>
<dbReference type="InterPro" id="IPR013087">
    <property type="entry name" value="Znf_C2H2_type"/>
</dbReference>
<reference evidence="11 12" key="1">
    <citation type="journal article" date="2016" name="Genome Biol. Evol.">
        <title>Divergent and convergent evolution of fungal pathogenicity.</title>
        <authorList>
            <person name="Shang Y."/>
            <person name="Xiao G."/>
            <person name="Zheng P."/>
            <person name="Cen K."/>
            <person name="Zhan S."/>
            <person name="Wang C."/>
        </authorList>
    </citation>
    <scope>NUCLEOTIDE SEQUENCE [LARGE SCALE GENOMIC DNA]</scope>
    <source>
        <strain evidence="11 12">RCEF 2490</strain>
    </source>
</reference>
<protein>
    <submittedName>
        <fullName evidence="11">C2H2 transcription factor Swi5</fullName>
    </submittedName>
</protein>
<dbReference type="STRING" id="1081109.A0A167Z4B8"/>
<feature type="domain" description="C2H2-type" evidence="10">
    <location>
        <begin position="345"/>
        <end position="374"/>
    </location>
</feature>
<evidence type="ECO:0000256" key="9">
    <source>
        <dbReference type="SAM" id="MobiDB-lite"/>
    </source>
</evidence>
<feature type="region of interest" description="Disordered" evidence="9">
    <location>
        <begin position="559"/>
        <end position="597"/>
    </location>
</feature>
<feature type="compositionally biased region" description="Low complexity" evidence="9">
    <location>
        <begin position="577"/>
        <end position="586"/>
    </location>
</feature>